<dbReference type="InterPro" id="IPR001753">
    <property type="entry name" value="Enoyl-CoA_hydra/iso"/>
</dbReference>
<dbReference type="Pfam" id="PF00378">
    <property type="entry name" value="ECH_1"/>
    <property type="match status" value="1"/>
</dbReference>
<sequence length="555" mass="63880">MRILFLVTAHNSLSQRAYVELTDFGHDVYVQPALDDSIMISSVEQYKPDLIVAPFLKKYIPEIIWRNHTCIIVHPGIKGDRGPSSLDWAILNNVKEWGVTLLQANDMMDAGDIWASYNFEMRVTSKSDLYRKEVAEAAIKGLIEVVERYEKGNFTPQSLDYSNPDVKGNLHVPMKQVNRAIDWSEPTKVIVRKIRCADSQPGVLDTIYGDEYFLYGAHEEDLLKGNPGEIIAWRDGAICRATGDGALWITHLKRKTCEEHLYFKLPATQVLADNLRSVPEAPITIFDNYKGSTYREIWYEERNKVGYLYFNFYNGAMSTEQCMRLREAFIKIRKRETKVIVLMGGYDFWSNGIHLNVIEAAEKPSDESWRNINAINDLIREIINTDTHLVISAMQGNAAAGGVILALASDWVFARKGIVLNPHYKKMGLYGSEYWTYLLPKRVGKEKAIELTENCLPISTYTSKKLGLVDDVFNAVDFKQQLISFAEELANNANYEKILIEKNQIRQKDEKIKPLERYRQEELEKMWLNFYSSDSIYHDLRKQFVYKLSCQLKLS</sequence>
<protein>
    <submittedName>
        <fullName evidence="3">Hydrogenase maturation protein</fullName>
    </submittedName>
</protein>
<dbReference type="InterPro" id="IPR002376">
    <property type="entry name" value="Formyl_transf_N"/>
</dbReference>
<feature type="domain" description="Formyl transferase C-terminal" evidence="2">
    <location>
        <begin position="175"/>
        <end position="256"/>
    </location>
</feature>
<evidence type="ECO:0000259" key="2">
    <source>
        <dbReference type="Pfam" id="PF02911"/>
    </source>
</evidence>
<evidence type="ECO:0000313" key="3">
    <source>
        <dbReference type="EMBL" id="GIM27750.1"/>
    </source>
</evidence>
<name>A0A919VEU2_9CLOT</name>
<dbReference type="Gene3D" id="3.40.50.12230">
    <property type="match status" value="1"/>
</dbReference>
<dbReference type="Proteomes" id="UP000679179">
    <property type="component" value="Unassembled WGS sequence"/>
</dbReference>
<dbReference type="InterPro" id="IPR036477">
    <property type="entry name" value="Formyl_transf_N_sf"/>
</dbReference>
<dbReference type="CDD" id="cd08701">
    <property type="entry name" value="FMT_C_HypX"/>
    <property type="match status" value="1"/>
</dbReference>
<keyword evidence="4" id="KW-1185">Reference proteome</keyword>
<dbReference type="PANTHER" id="PTHR43388:SF1">
    <property type="entry name" value="HYDROGENASE MATURATION FACTOR HOXX"/>
    <property type="match status" value="1"/>
</dbReference>
<evidence type="ECO:0000313" key="4">
    <source>
        <dbReference type="Proteomes" id="UP000679179"/>
    </source>
</evidence>
<evidence type="ECO:0000259" key="1">
    <source>
        <dbReference type="Pfam" id="PF00551"/>
    </source>
</evidence>
<dbReference type="PANTHER" id="PTHR43388">
    <property type="entry name" value="HYDROGENASE MATURATION FACTOR HOXX"/>
    <property type="match status" value="1"/>
</dbReference>
<feature type="domain" description="Formyl transferase N-terminal" evidence="1">
    <location>
        <begin position="27"/>
        <end position="146"/>
    </location>
</feature>
<dbReference type="Pfam" id="PF02911">
    <property type="entry name" value="Formyl_trans_C"/>
    <property type="match status" value="1"/>
</dbReference>
<dbReference type="Pfam" id="PF00551">
    <property type="entry name" value="Formyl_trans_N"/>
    <property type="match status" value="1"/>
</dbReference>
<dbReference type="Gene3D" id="3.90.226.10">
    <property type="entry name" value="2-enoyl-CoA Hydratase, Chain A, domain 1"/>
    <property type="match status" value="1"/>
</dbReference>
<dbReference type="GO" id="GO:0003824">
    <property type="term" value="F:catalytic activity"/>
    <property type="evidence" value="ECO:0007669"/>
    <property type="project" value="InterPro"/>
</dbReference>
<dbReference type="AlphaFoldDB" id="A0A919VEU2"/>
<dbReference type="InterPro" id="IPR005793">
    <property type="entry name" value="Formyl_trans_C"/>
</dbReference>
<dbReference type="InterPro" id="IPR047180">
    <property type="entry name" value="HoxX-like"/>
</dbReference>
<reference evidence="3" key="1">
    <citation type="submission" date="2021-03" db="EMBL/GenBank/DDBJ databases">
        <title>Taxonomic study of Clostridium polyendosporum from meadow-gley soil under rice.</title>
        <authorList>
            <person name="Kobayashi H."/>
            <person name="Tanizawa Y."/>
            <person name="Yagura M."/>
        </authorList>
    </citation>
    <scope>NUCLEOTIDE SEQUENCE</scope>
    <source>
        <strain evidence="3">JCM 30710</strain>
    </source>
</reference>
<dbReference type="SUPFAM" id="SSF53328">
    <property type="entry name" value="Formyltransferase"/>
    <property type="match status" value="1"/>
</dbReference>
<dbReference type="InterPro" id="IPR009188">
    <property type="entry name" value="NiFe-hyd_mat_HypX/HoxX"/>
</dbReference>
<organism evidence="3 4">
    <name type="scientific">Clostridium polyendosporum</name>
    <dbReference type="NCBI Taxonomy" id="69208"/>
    <lineage>
        <taxon>Bacteria</taxon>
        <taxon>Bacillati</taxon>
        <taxon>Bacillota</taxon>
        <taxon>Clostridia</taxon>
        <taxon>Eubacteriales</taxon>
        <taxon>Clostridiaceae</taxon>
        <taxon>Clostridium</taxon>
    </lineage>
</organism>
<dbReference type="EMBL" id="BOPZ01000002">
    <property type="protein sequence ID" value="GIM27750.1"/>
    <property type="molecule type" value="Genomic_DNA"/>
</dbReference>
<dbReference type="InterPro" id="IPR011034">
    <property type="entry name" value="Formyl_transferase-like_C_sf"/>
</dbReference>
<dbReference type="SUPFAM" id="SSF52096">
    <property type="entry name" value="ClpP/crotonase"/>
    <property type="match status" value="1"/>
</dbReference>
<dbReference type="SUPFAM" id="SSF50486">
    <property type="entry name" value="FMT C-terminal domain-like"/>
    <property type="match status" value="1"/>
</dbReference>
<gene>
    <name evidence="3" type="primary">hoxX</name>
    <name evidence="3" type="ORF">CPJCM30710_04160</name>
</gene>
<dbReference type="CDD" id="cd08650">
    <property type="entry name" value="FMT_core_HypX_N"/>
    <property type="match status" value="1"/>
</dbReference>
<dbReference type="CDD" id="cd06558">
    <property type="entry name" value="crotonase-like"/>
    <property type="match status" value="1"/>
</dbReference>
<dbReference type="PIRSF" id="PIRSF006787">
    <property type="entry name" value="Hydrgn_mat_HoxX"/>
    <property type="match status" value="1"/>
</dbReference>
<proteinExistence type="predicted"/>
<dbReference type="InterPro" id="IPR029045">
    <property type="entry name" value="ClpP/crotonase-like_dom_sf"/>
</dbReference>
<accession>A0A919VEU2</accession>
<dbReference type="RefSeq" id="WP_212902500.1">
    <property type="nucleotide sequence ID" value="NZ_BOPZ01000002.1"/>
</dbReference>
<comment type="caution">
    <text evidence="3">The sequence shown here is derived from an EMBL/GenBank/DDBJ whole genome shotgun (WGS) entry which is preliminary data.</text>
</comment>